<evidence type="ECO:0000256" key="1">
    <source>
        <dbReference type="SAM" id="Phobius"/>
    </source>
</evidence>
<comment type="caution">
    <text evidence="2">The sequence shown here is derived from an EMBL/GenBank/DDBJ whole genome shotgun (WGS) entry which is preliminary data.</text>
</comment>
<organism evidence="2 3">
    <name type="scientific">Candidatus Woesebacteria bacterium GW2011_GWD1_38_10</name>
    <dbReference type="NCBI Taxonomy" id="1618592"/>
    <lineage>
        <taxon>Bacteria</taxon>
        <taxon>Candidatus Woeseibacteriota</taxon>
    </lineage>
</organism>
<keyword evidence="1" id="KW-0812">Transmembrane</keyword>
<keyword evidence="1" id="KW-1133">Transmembrane helix</keyword>
<dbReference type="EMBL" id="LBTW01000046">
    <property type="protein sequence ID" value="KKQ47773.1"/>
    <property type="molecule type" value="Genomic_DNA"/>
</dbReference>
<name>A0A0G0HXD5_9BACT</name>
<keyword evidence="1" id="KW-0472">Membrane</keyword>
<dbReference type="AlphaFoldDB" id="A0A0G0HXD5"/>
<dbReference type="Proteomes" id="UP000034366">
    <property type="component" value="Unassembled WGS sequence"/>
</dbReference>
<gene>
    <name evidence="2" type="ORF">US67_C0046G0002</name>
</gene>
<proteinExistence type="predicted"/>
<evidence type="ECO:0000313" key="2">
    <source>
        <dbReference type="EMBL" id="KKQ47773.1"/>
    </source>
</evidence>
<accession>A0A0G0HXD5</accession>
<reference evidence="2 3" key="1">
    <citation type="journal article" date="2015" name="Nature">
        <title>rRNA introns, odd ribosomes, and small enigmatic genomes across a large radiation of phyla.</title>
        <authorList>
            <person name="Brown C.T."/>
            <person name="Hug L.A."/>
            <person name="Thomas B.C."/>
            <person name="Sharon I."/>
            <person name="Castelle C.J."/>
            <person name="Singh A."/>
            <person name="Wilkins M.J."/>
            <person name="Williams K.H."/>
            <person name="Banfield J.F."/>
        </authorList>
    </citation>
    <scope>NUCLEOTIDE SEQUENCE [LARGE SCALE GENOMIC DNA]</scope>
</reference>
<evidence type="ECO:0000313" key="3">
    <source>
        <dbReference type="Proteomes" id="UP000034366"/>
    </source>
</evidence>
<protein>
    <submittedName>
        <fullName evidence="2">Uncharacterized protein</fullName>
    </submittedName>
</protein>
<sequence>MSVINKVQKGNFDNSRINAHILYILLFSWIFPFIKNGNLLIDLLPKIDI</sequence>
<feature type="transmembrane region" description="Helical" evidence="1">
    <location>
        <begin position="21"/>
        <end position="41"/>
    </location>
</feature>